<dbReference type="EMBL" id="JAMBOP010000006">
    <property type="protein sequence ID" value="MCM3735611.1"/>
    <property type="molecule type" value="Genomic_DNA"/>
</dbReference>
<organism evidence="1 2">
    <name type="scientific">Bacillus cytotoxicus</name>
    <dbReference type="NCBI Taxonomy" id="580165"/>
    <lineage>
        <taxon>Bacteria</taxon>
        <taxon>Bacillati</taxon>
        <taxon>Bacillota</taxon>
        <taxon>Bacilli</taxon>
        <taxon>Bacillales</taxon>
        <taxon>Bacillaceae</taxon>
        <taxon>Bacillus</taxon>
        <taxon>Bacillus cereus group</taxon>
    </lineage>
</organism>
<reference evidence="1" key="1">
    <citation type="submission" date="2022-05" db="EMBL/GenBank/DDBJ databases">
        <title>Comparative Genomics of Spacecraft Associated Microbes.</title>
        <authorList>
            <person name="Tran M.T."/>
            <person name="Wright A."/>
            <person name="Seuylemezian A."/>
            <person name="Eisen J."/>
            <person name="Coil D."/>
        </authorList>
    </citation>
    <scope>NUCLEOTIDE SEQUENCE</scope>
    <source>
        <strain evidence="1">FAIRING 10M-2.2</strain>
    </source>
</reference>
<keyword evidence="2" id="KW-1185">Reference proteome</keyword>
<name>A0ACC6A3X8_9BACI</name>
<dbReference type="Proteomes" id="UP001202289">
    <property type="component" value="Unassembled WGS sequence"/>
</dbReference>
<sequence>MTKRIIDISYHNGNPDWDVLAPQLDLAICRVQYGSNKKDVKYNEYVEVLESYGIPHAAYAYGCYISVNDAIVEAKDFLARVNPNAKFLVLDCEKDTLDSCGGRNLAEASQAFIDTLKEAGWKVGFYVSHELYPLYNLQSVQADFLWIPRYSTNPPKYDCDIWQYVDGETGGWLDGIGKVDLNYLNGDKTLEWFIGEQEQVQEQQEKEVLGYLTTTAEVARIRREPNINSEEMRQAVKGQGHEYLDWSYDGAHFWYRVADENWMRDDVASINKDGKSKGVVWVNSENVNLRKGASMGDEVINKITKRSAYDVHYRYENWIYVTGEGVEGWMYFDESYVHWIR</sequence>
<accession>A0ACC6A3X8</accession>
<evidence type="ECO:0000313" key="1">
    <source>
        <dbReference type="EMBL" id="MCM3735611.1"/>
    </source>
</evidence>
<proteinExistence type="predicted"/>
<protein>
    <submittedName>
        <fullName evidence="1">N-acetylmuramoyl-L-alanine amidase</fullName>
    </submittedName>
</protein>
<evidence type="ECO:0000313" key="2">
    <source>
        <dbReference type="Proteomes" id="UP001202289"/>
    </source>
</evidence>
<gene>
    <name evidence="1" type="ORF">M3215_07200</name>
</gene>
<comment type="caution">
    <text evidence="1">The sequence shown here is derived from an EMBL/GenBank/DDBJ whole genome shotgun (WGS) entry which is preliminary data.</text>
</comment>